<dbReference type="SUPFAM" id="SSF158472">
    <property type="entry name" value="HAMP domain-like"/>
    <property type="match status" value="1"/>
</dbReference>
<dbReference type="CDD" id="cd06225">
    <property type="entry name" value="HAMP"/>
    <property type="match status" value="1"/>
</dbReference>
<dbReference type="SUPFAM" id="SSF47384">
    <property type="entry name" value="Homodimeric domain of signal transducing histidine kinase"/>
    <property type="match status" value="1"/>
</dbReference>
<dbReference type="Pfam" id="PF02518">
    <property type="entry name" value="HATPase_c"/>
    <property type="match status" value="1"/>
</dbReference>
<dbReference type="SMART" id="SM00304">
    <property type="entry name" value="HAMP"/>
    <property type="match status" value="1"/>
</dbReference>
<feature type="transmembrane region" description="Helical" evidence="14">
    <location>
        <begin position="12"/>
        <end position="34"/>
    </location>
</feature>
<reference evidence="17 18" key="1">
    <citation type="submission" date="2024-09" db="EMBL/GenBank/DDBJ databases">
        <authorList>
            <person name="Sun Q."/>
            <person name="Mori K."/>
        </authorList>
    </citation>
    <scope>NUCLEOTIDE SEQUENCE [LARGE SCALE GENOMIC DNA]</scope>
    <source>
        <strain evidence="17 18">NCAIM B.02301</strain>
    </source>
</reference>
<dbReference type="EC" id="2.7.13.3" evidence="3"/>
<comment type="catalytic activity">
    <reaction evidence="1">
        <text>ATP + protein L-histidine = ADP + protein N-phospho-L-histidine.</text>
        <dbReference type="EC" id="2.7.13.3"/>
    </reaction>
</comment>
<dbReference type="Gene3D" id="3.30.565.10">
    <property type="entry name" value="Histidine kinase-like ATPase, C-terminal domain"/>
    <property type="match status" value="1"/>
</dbReference>
<evidence type="ECO:0000259" key="15">
    <source>
        <dbReference type="PROSITE" id="PS50109"/>
    </source>
</evidence>
<dbReference type="RefSeq" id="WP_273840323.1">
    <property type="nucleotide sequence ID" value="NZ_JAQQWT010000002.1"/>
</dbReference>
<comment type="subcellular location">
    <subcellularLocation>
        <location evidence="2">Cell membrane</location>
        <topology evidence="2">Multi-pass membrane protein</topology>
    </subcellularLocation>
</comment>
<dbReference type="PROSITE" id="PS50109">
    <property type="entry name" value="HIS_KIN"/>
    <property type="match status" value="1"/>
</dbReference>
<keyword evidence="7 14" id="KW-0812">Transmembrane</keyword>
<keyword evidence="11 14" id="KW-1133">Transmembrane helix</keyword>
<dbReference type="SMART" id="SM00387">
    <property type="entry name" value="HATPase_c"/>
    <property type="match status" value="1"/>
</dbReference>
<dbReference type="Gene3D" id="1.10.287.130">
    <property type="match status" value="1"/>
</dbReference>
<feature type="transmembrane region" description="Helical" evidence="14">
    <location>
        <begin position="168"/>
        <end position="188"/>
    </location>
</feature>
<dbReference type="InterPro" id="IPR003594">
    <property type="entry name" value="HATPase_dom"/>
</dbReference>
<keyword evidence="18" id="KW-1185">Reference proteome</keyword>
<sequence>MLKRKSIFIKLFLTTLLILLSSLIFFGVVFNYLVHNVFLNSAKESLKHQREQLAYHINLANEENWDEKIVQASLELTLNQEDKATFVFDHQANLTYQSEQTDIEDLIIDRALIQKALNGEEVTKRIRANNHYMFVVAAPMQIESADQHNHVIVSILHGFDREASQIKIINLVALLITVVFTGMIIFFVSRKITSPLRELNHAVLKFAKGDFSNKVKITTNDEIGQLGNSVNYMAKELSSIDQMRKDFVANVSHDLRSPLTSIKGFLVALLDGTIPDQRRSHYLTIMKSETERLIKLVNDLLDMTKLESNELQIHRKSYNISEQVRQVIAKMEPELSKHLIEVEMPDEKDYYVFADTDRIEQVLINLLQNAIHFSKQQEMIYVRMNHKNEDAIITIEDHGKGISEDELERIWERFYKVDKSRTNNLGTGIGLSIVKQIIDLHDSSIHVESEVGIGTKFTFTLPLSGKE</sequence>
<feature type="domain" description="HAMP" evidence="16">
    <location>
        <begin position="190"/>
        <end position="242"/>
    </location>
</feature>
<dbReference type="SUPFAM" id="SSF55874">
    <property type="entry name" value="ATPase domain of HSP90 chaperone/DNA topoisomerase II/histidine kinase"/>
    <property type="match status" value="1"/>
</dbReference>
<evidence type="ECO:0000256" key="14">
    <source>
        <dbReference type="SAM" id="Phobius"/>
    </source>
</evidence>
<dbReference type="InterPro" id="IPR003661">
    <property type="entry name" value="HisK_dim/P_dom"/>
</dbReference>
<evidence type="ECO:0000256" key="9">
    <source>
        <dbReference type="ARBA" id="ARBA00022777"/>
    </source>
</evidence>
<proteinExistence type="predicted"/>
<dbReference type="Gene3D" id="6.10.340.10">
    <property type="match status" value="1"/>
</dbReference>
<dbReference type="InterPro" id="IPR036890">
    <property type="entry name" value="HATPase_C_sf"/>
</dbReference>
<dbReference type="PRINTS" id="PR00344">
    <property type="entry name" value="BCTRLSENSOR"/>
</dbReference>
<dbReference type="GO" id="GO:0016301">
    <property type="term" value="F:kinase activity"/>
    <property type="evidence" value="ECO:0007669"/>
    <property type="project" value="UniProtKB-KW"/>
</dbReference>
<keyword evidence="9 17" id="KW-0418">Kinase</keyword>
<evidence type="ECO:0000256" key="5">
    <source>
        <dbReference type="ARBA" id="ARBA00022553"/>
    </source>
</evidence>
<keyword evidence="13 14" id="KW-0472">Membrane</keyword>
<dbReference type="InterPro" id="IPR004358">
    <property type="entry name" value="Sig_transdc_His_kin-like_C"/>
</dbReference>
<dbReference type="Pfam" id="PF00512">
    <property type="entry name" value="HisKA"/>
    <property type="match status" value="1"/>
</dbReference>
<gene>
    <name evidence="17" type="ORF">ACFFH4_14325</name>
</gene>
<dbReference type="InterPro" id="IPR005467">
    <property type="entry name" value="His_kinase_dom"/>
</dbReference>
<keyword evidence="6" id="KW-0808">Transferase</keyword>
<dbReference type="Pfam" id="PF00672">
    <property type="entry name" value="HAMP"/>
    <property type="match status" value="1"/>
</dbReference>
<dbReference type="EMBL" id="JBHLTR010000017">
    <property type="protein sequence ID" value="MFC0560213.1"/>
    <property type="molecule type" value="Genomic_DNA"/>
</dbReference>
<dbReference type="SMART" id="SM00388">
    <property type="entry name" value="HisKA"/>
    <property type="match status" value="1"/>
</dbReference>
<evidence type="ECO:0000256" key="11">
    <source>
        <dbReference type="ARBA" id="ARBA00022989"/>
    </source>
</evidence>
<keyword evidence="4" id="KW-1003">Cell membrane</keyword>
<evidence type="ECO:0000256" key="12">
    <source>
        <dbReference type="ARBA" id="ARBA00023012"/>
    </source>
</evidence>
<dbReference type="PROSITE" id="PS50885">
    <property type="entry name" value="HAMP"/>
    <property type="match status" value="1"/>
</dbReference>
<comment type="caution">
    <text evidence="17">The sequence shown here is derived from an EMBL/GenBank/DDBJ whole genome shotgun (WGS) entry which is preliminary data.</text>
</comment>
<evidence type="ECO:0000256" key="8">
    <source>
        <dbReference type="ARBA" id="ARBA00022741"/>
    </source>
</evidence>
<dbReference type="PANTHER" id="PTHR45528:SF1">
    <property type="entry name" value="SENSOR HISTIDINE KINASE CPXA"/>
    <property type="match status" value="1"/>
</dbReference>
<name>A0ABV6NJ91_9BACI</name>
<dbReference type="InterPro" id="IPR036097">
    <property type="entry name" value="HisK_dim/P_sf"/>
</dbReference>
<dbReference type="PANTHER" id="PTHR45528">
    <property type="entry name" value="SENSOR HISTIDINE KINASE CPXA"/>
    <property type="match status" value="1"/>
</dbReference>
<keyword evidence="10" id="KW-0067">ATP-binding</keyword>
<feature type="domain" description="Histidine kinase" evidence="15">
    <location>
        <begin position="250"/>
        <end position="465"/>
    </location>
</feature>
<evidence type="ECO:0000256" key="6">
    <source>
        <dbReference type="ARBA" id="ARBA00022679"/>
    </source>
</evidence>
<dbReference type="CDD" id="cd00082">
    <property type="entry name" value="HisKA"/>
    <property type="match status" value="1"/>
</dbReference>
<organism evidence="17 18">
    <name type="scientific">Halalkalibacter alkalisediminis</name>
    <dbReference type="NCBI Taxonomy" id="935616"/>
    <lineage>
        <taxon>Bacteria</taxon>
        <taxon>Bacillati</taxon>
        <taxon>Bacillota</taxon>
        <taxon>Bacilli</taxon>
        <taxon>Bacillales</taxon>
        <taxon>Bacillaceae</taxon>
        <taxon>Halalkalibacter</taxon>
    </lineage>
</organism>
<evidence type="ECO:0000259" key="16">
    <source>
        <dbReference type="PROSITE" id="PS50885"/>
    </source>
</evidence>
<evidence type="ECO:0000256" key="3">
    <source>
        <dbReference type="ARBA" id="ARBA00012438"/>
    </source>
</evidence>
<evidence type="ECO:0000256" key="10">
    <source>
        <dbReference type="ARBA" id="ARBA00022840"/>
    </source>
</evidence>
<evidence type="ECO:0000256" key="2">
    <source>
        <dbReference type="ARBA" id="ARBA00004651"/>
    </source>
</evidence>
<evidence type="ECO:0000313" key="17">
    <source>
        <dbReference type="EMBL" id="MFC0560213.1"/>
    </source>
</evidence>
<evidence type="ECO:0000256" key="13">
    <source>
        <dbReference type="ARBA" id="ARBA00023136"/>
    </source>
</evidence>
<keyword evidence="8" id="KW-0547">Nucleotide-binding</keyword>
<evidence type="ECO:0000256" key="1">
    <source>
        <dbReference type="ARBA" id="ARBA00000085"/>
    </source>
</evidence>
<evidence type="ECO:0000256" key="7">
    <source>
        <dbReference type="ARBA" id="ARBA00022692"/>
    </source>
</evidence>
<evidence type="ECO:0000313" key="18">
    <source>
        <dbReference type="Proteomes" id="UP001589833"/>
    </source>
</evidence>
<dbReference type="InterPro" id="IPR003660">
    <property type="entry name" value="HAMP_dom"/>
</dbReference>
<protein>
    <recommendedName>
        <fullName evidence="3">histidine kinase</fullName>
        <ecNumber evidence="3">2.7.13.3</ecNumber>
    </recommendedName>
</protein>
<evidence type="ECO:0000256" key="4">
    <source>
        <dbReference type="ARBA" id="ARBA00022475"/>
    </source>
</evidence>
<dbReference type="InterPro" id="IPR050398">
    <property type="entry name" value="HssS/ArlS-like"/>
</dbReference>
<keyword evidence="5" id="KW-0597">Phosphoprotein</keyword>
<keyword evidence="12" id="KW-0902">Two-component regulatory system</keyword>
<dbReference type="Proteomes" id="UP001589833">
    <property type="component" value="Unassembled WGS sequence"/>
</dbReference>
<accession>A0ABV6NJ91</accession>